<dbReference type="InterPro" id="IPR045274">
    <property type="entry name" value="WAK-like"/>
</dbReference>
<feature type="chain" id="PRO_5025428706" description="Wall-associated receptor kinase galacturonan-binding domain-containing protein" evidence="4">
    <location>
        <begin position="23"/>
        <end position="567"/>
    </location>
</feature>
<dbReference type="InterPro" id="IPR011009">
    <property type="entry name" value="Kinase-like_dom_sf"/>
</dbReference>
<dbReference type="PANTHER" id="PTHR27005">
    <property type="entry name" value="WALL-ASSOCIATED RECEPTOR KINASE-LIKE 21"/>
    <property type="match status" value="1"/>
</dbReference>
<dbReference type="SUPFAM" id="SSF56112">
    <property type="entry name" value="Protein kinase-like (PK-like)"/>
    <property type="match status" value="1"/>
</dbReference>
<dbReference type="GO" id="GO:0005886">
    <property type="term" value="C:plasma membrane"/>
    <property type="evidence" value="ECO:0007669"/>
    <property type="project" value="TreeGrafter"/>
</dbReference>
<dbReference type="EMBL" id="VEPZ02000903">
    <property type="protein sequence ID" value="KAE8712009.1"/>
    <property type="molecule type" value="Genomic_DNA"/>
</dbReference>
<dbReference type="Gene3D" id="1.10.510.10">
    <property type="entry name" value="Transferase(Phosphotransferase) domain 1"/>
    <property type="match status" value="1"/>
</dbReference>
<dbReference type="GO" id="GO:0007166">
    <property type="term" value="P:cell surface receptor signaling pathway"/>
    <property type="evidence" value="ECO:0007669"/>
    <property type="project" value="InterPro"/>
</dbReference>
<keyword evidence="3" id="KW-0472">Membrane</keyword>
<organism evidence="5 6">
    <name type="scientific">Hibiscus syriacus</name>
    <name type="common">Rose of Sharon</name>
    <dbReference type="NCBI Taxonomy" id="106335"/>
    <lineage>
        <taxon>Eukaryota</taxon>
        <taxon>Viridiplantae</taxon>
        <taxon>Streptophyta</taxon>
        <taxon>Embryophyta</taxon>
        <taxon>Tracheophyta</taxon>
        <taxon>Spermatophyta</taxon>
        <taxon>Magnoliopsida</taxon>
        <taxon>eudicotyledons</taxon>
        <taxon>Gunneridae</taxon>
        <taxon>Pentapetalae</taxon>
        <taxon>rosids</taxon>
        <taxon>malvids</taxon>
        <taxon>Malvales</taxon>
        <taxon>Malvaceae</taxon>
        <taxon>Malvoideae</taxon>
        <taxon>Hibiscus</taxon>
    </lineage>
</organism>
<evidence type="ECO:0000313" key="6">
    <source>
        <dbReference type="Proteomes" id="UP000436088"/>
    </source>
</evidence>
<evidence type="ECO:0000256" key="1">
    <source>
        <dbReference type="ARBA" id="ARBA00022741"/>
    </source>
</evidence>
<keyword evidence="4" id="KW-0732">Signal</keyword>
<protein>
    <recommendedName>
        <fullName evidence="7">Wall-associated receptor kinase galacturonan-binding domain-containing protein</fullName>
    </recommendedName>
</protein>
<reference evidence="5" key="1">
    <citation type="submission" date="2019-09" db="EMBL/GenBank/DDBJ databases">
        <title>Draft genome information of white flower Hibiscus syriacus.</title>
        <authorList>
            <person name="Kim Y.-M."/>
        </authorList>
    </citation>
    <scope>NUCLEOTIDE SEQUENCE [LARGE SCALE GENOMIC DNA]</scope>
    <source>
        <strain evidence="5">YM2019G1</strain>
    </source>
</reference>
<comment type="caution">
    <text evidence="5">The sequence shown here is derived from an EMBL/GenBank/DDBJ whole genome shotgun (WGS) entry which is preliminary data.</text>
</comment>
<name>A0A6A3BAT8_HIBSY</name>
<keyword evidence="6" id="KW-1185">Reference proteome</keyword>
<dbReference type="GO" id="GO:0005524">
    <property type="term" value="F:ATP binding"/>
    <property type="evidence" value="ECO:0007669"/>
    <property type="project" value="UniProtKB-KW"/>
</dbReference>
<dbReference type="Proteomes" id="UP000436088">
    <property type="component" value="Unassembled WGS sequence"/>
</dbReference>
<gene>
    <name evidence="5" type="ORF">F3Y22_tig00110266pilonHSYRG00146</name>
</gene>
<sequence length="567" mass="63050">MAFICMLKEVALFAVALTLATASVASQSKPGCQSLCGNISIPYPFGTGESCNISSRHFIRCDTTLNLPRAFLSYPVPGGGYAEIRLLHISLDGYVFVTSSGNIGYYCYNSSGHDSGSSGRLSKGLWSYQFYFNNLGNHSGVLSFNPCNYGFIVEDGAHKFSVSDLNDTNFNQREFPRILDWTIGNQNCTEAQKDPQNYACKAHSACIDPDNNDGYLCKCVDGFRVTLISAVKILRNARLKPCSRGGICHNTLWEIKRERTPCARLRRLMFHPIPSVEFFTQYQIPNIVEFQFTVSRRAADCCHNNIPTVCRHKTRRGLFLAMLKATLRDNVSRITQGLVCREEPNLHSSCPLVAFLREVDIDFSGFDGDDWKNGIGCTQIKPSPDSILILALLVLGPSLVILILIAGVWRLIRKVVSNDGGLDKAKLVSSEELEAATDQYNKNRILGRGGQGCCLETEVPVLVYEFIPNGTLSHFIHDQNEEYPRSWDMRLRIAAAVASFIPSLVCIGPHLSPRYQIKSEEARGLVVYFLSTMEENRLPEIVDAEVMKDGLKDEVVAVAELAKRSLN</sequence>
<evidence type="ECO:0000256" key="3">
    <source>
        <dbReference type="SAM" id="Phobius"/>
    </source>
</evidence>
<keyword evidence="2" id="KW-0067">ATP-binding</keyword>
<evidence type="ECO:0000313" key="5">
    <source>
        <dbReference type="EMBL" id="KAE8712009.1"/>
    </source>
</evidence>
<keyword evidence="3" id="KW-1133">Transmembrane helix</keyword>
<dbReference type="GO" id="GO:0004674">
    <property type="term" value="F:protein serine/threonine kinase activity"/>
    <property type="evidence" value="ECO:0007669"/>
    <property type="project" value="TreeGrafter"/>
</dbReference>
<dbReference type="PANTHER" id="PTHR27005:SF515">
    <property type="entry name" value="WALL-ASSOCIATED RECEPTOR KINASE-LIKE 10-RELATED"/>
    <property type="match status" value="1"/>
</dbReference>
<feature type="signal peptide" evidence="4">
    <location>
        <begin position="1"/>
        <end position="22"/>
    </location>
</feature>
<evidence type="ECO:0000256" key="4">
    <source>
        <dbReference type="SAM" id="SignalP"/>
    </source>
</evidence>
<proteinExistence type="predicted"/>
<accession>A0A6A3BAT8</accession>
<keyword evidence="1" id="KW-0547">Nucleotide-binding</keyword>
<evidence type="ECO:0000256" key="2">
    <source>
        <dbReference type="ARBA" id="ARBA00022840"/>
    </source>
</evidence>
<evidence type="ECO:0008006" key="7">
    <source>
        <dbReference type="Google" id="ProtNLM"/>
    </source>
</evidence>
<dbReference type="AlphaFoldDB" id="A0A6A3BAT8"/>
<keyword evidence="3" id="KW-0812">Transmembrane</keyword>
<feature type="transmembrane region" description="Helical" evidence="3">
    <location>
        <begin position="387"/>
        <end position="409"/>
    </location>
</feature>